<reference evidence="9 10" key="1">
    <citation type="journal article" date="2019" name="Emerg. Microbes Infect.">
        <title>Comprehensive subspecies identification of 175 nontuberculous mycobacteria species based on 7547 genomic profiles.</title>
        <authorList>
            <person name="Matsumoto Y."/>
            <person name="Kinjo T."/>
            <person name="Motooka D."/>
            <person name="Nabeya D."/>
            <person name="Jung N."/>
            <person name="Uechi K."/>
            <person name="Horii T."/>
            <person name="Iida T."/>
            <person name="Fujita J."/>
            <person name="Nakamura S."/>
        </authorList>
    </citation>
    <scope>NUCLEOTIDE SEQUENCE [LARGE SCALE GENOMIC DNA]</scope>
    <source>
        <strain evidence="9 10">JCM 14233</strain>
    </source>
</reference>
<keyword evidence="3" id="KW-1003">Cell membrane</keyword>
<evidence type="ECO:0000256" key="2">
    <source>
        <dbReference type="ARBA" id="ARBA00007531"/>
    </source>
</evidence>
<keyword evidence="5 8" id="KW-1133">Transmembrane helix</keyword>
<dbReference type="Pfam" id="PF05423">
    <property type="entry name" value="Mycobact_memb"/>
    <property type="match status" value="1"/>
</dbReference>
<dbReference type="EMBL" id="AP022575">
    <property type="protein sequence ID" value="BBX74533.1"/>
    <property type="molecule type" value="Genomic_DNA"/>
</dbReference>
<evidence type="ECO:0000256" key="6">
    <source>
        <dbReference type="ARBA" id="ARBA00023136"/>
    </source>
</evidence>
<gene>
    <name evidence="9" type="ORF">MSHI_24390</name>
</gene>
<comment type="subcellular location">
    <subcellularLocation>
        <location evidence="1">Cell membrane</location>
    </subcellularLocation>
</comment>
<evidence type="ECO:0000256" key="1">
    <source>
        <dbReference type="ARBA" id="ARBA00004236"/>
    </source>
</evidence>
<dbReference type="AlphaFoldDB" id="A0A7I7MSI0"/>
<feature type="transmembrane region" description="Helical" evidence="8">
    <location>
        <begin position="48"/>
        <end position="68"/>
    </location>
</feature>
<proteinExistence type="inferred from homology"/>
<dbReference type="Gene3D" id="2.60.40.2880">
    <property type="entry name" value="MmpS1-5, C-terminal soluble domain"/>
    <property type="match status" value="1"/>
</dbReference>
<feature type="region of interest" description="Disordered" evidence="7">
    <location>
        <begin position="75"/>
        <end position="156"/>
    </location>
</feature>
<keyword evidence="4 8" id="KW-0812">Transmembrane</keyword>
<keyword evidence="10" id="KW-1185">Reference proteome</keyword>
<evidence type="ECO:0000256" key="7">
    <source>
        <dbReference type="SAM" id="MobiDB-lite"/>
    </source>
</evidence>
<evidence type="ECO:0000313" key="9">
    <source>
        <dbReference type="EMBL" id="BBX74533.1"/>
    </source>
</evidence>
<accession>A0A7I7MSI0</accession>
<sequence>MSIISNTGNTLYGNVRDVEDYPDDDGFPGGWGHSADELAWPADRRWRGVAAVVGAVVAVGAVATAVIINSGDSATTKATIGAPAPRTVMSSTPRTTPPSSAVPEPSGAPGISRPQLPPETVTTLPPPSAGSTPAPGTGPTRTSTAAPPGAAPPGAVLNPRTVVYRVTGTKQLFDLVNVVYTDERGFPVTVFNVSLPWTKMVVLNPGVQTESVIATSIYGRLNCSIVNAAGQLVVASTKNSVITTCTR</sequence>
<feature type="compositionally biased region" description="Low complexity" evidence="7">
    <location>
        <begin position="118"/>
        <end position="155"/>
    </location>
</feature>
<comment type="similarity">
    <text evidence="2">Belongs to the MmpS family.</text>
</comment>
<organism evidence="9 10">
    <name type="scientific">Mycobacterium shinjukuense</name>
    <dbReference type="NCBI Taxonomy" id="398694"/>
    <lineage>
        <taxon>Bacteria</taxon>
        <taxon>Bacillati</taxon>
        <taxon>Actinomycetota</taxon>
        <taxon>Actinomycetes</taxon>
        <taxon>Mycobacteriales</taxon>
        <taxon>Mycobacteriaceae</taxon>
        <taxon>Mycobacterium</taxon>
    </lineage>
</organism>
<dbReference type="InterPro" id="IPR008693">
    <property type="entry name" value="MmpS"/>
</dbReference>
<dbReference type="InterPro" id="IPR038468">
    <property type="entry name" value="MmpS_C"/>
</dbReference>
<feature type="compositionally biased region" description="Low complexity" evidence="7">
    <location>
        <begin position="85"/>
        <end position="99"/>
    </location>
</feature>
<dbReference type="GO" id="GO:0005886">
    <property type="term" value="C:plasma membrane"/>
    <property type="evidence" value="ECO:0007669"/>
    <property type="project" value="UniProtKB-SubCell"/>
</dbReference>
<protein>
    <recommendedName>
        <fullName evidence="11">Transport accessory protein MmpS3</fullName>
    </recommendedName>
</protein>
<evidence type="ECO:0000256" key="5">
    <source>
        <dbReference type="ARBA" id="ARBA00022989"/>
    </source>
</evidence>
<keyword evidence="6 8" id="KW-0472">Membrane</keyword>
<dbReference type="KEGG" id="mshj:MSHI_24390"/>
<name>A0A7I7MSI0_9MYCO</name>
<evidence type="ECO:0000313" key="10">
    <source>
        <dbReference type="Proteomes" id="UP000467236"/>
    </source>
</evidence>
<evidence type="ECO:0000256" key="4">
    <source>
        <dbReference type="ARBA" id="ARBA00022692"/>
    </source>
</evidence>
<evidence type="ECO:0008006" key="11">
    <source>
        <dbReference type="Google" id="ProtNLM"/>
    </source>
</evidence>
<evidence type="ECO:0000256" key="8">
    <source>
        <dbReference type="SAM" id="Phobius"/>
    </source>
</evidence>
<dbReference type="Proteomes" id="UP000467236">
    <property type="component" value="Chromosome"/>
</dbReference>
<evidence type="ECO:0000256" key="3">
    <source>
        <dbReference type="ARBA" id="ARBA00022475"/>
    </source>
</evidence>